<name>A0A6G1FY63_9PEZI</name>
<dbReference type="OrthoDB" id="5336565at2759"/>
<feature type="compositionally biased region" description="Acidic residues" evidence="1">
    <location>
        <begin position="135"/>
        <end position="144"/>
    </location>
</feature>
<feature type="compositionally biased region" description="Basic residues" evidence="1">
    <location>
        <begin position="178"/>
        <end position="194"/>
    </location>
</feature>
<evidence type="ECO:0000256" key="1">
    <source>
        <dbReference type="SAM" id="MobiDB-lite"/>
    </source>
</evidence>
<feature type="compositionally biased region" description="Polar residues" evidence="1">
    <location>
        <begin position="195"/>
        <end position="206"/>
    </location>
</feature>
<feature type="region of interest" description="Disordered" evidence="1">
    <location>
        <begin position="119"/>
        <end position="218"/>
    </location>
</feature>
<evidence type="ECO:0000313" key="4">
    <source>
        <dbReference type="RefSeq" id="XP_033532247.1"/>
    </source>
</evidence>
<evidence type="ECO:0000313" key="3">
    <source>
        <dbReference type="Proteomes" id="UP000504638"/>
    </source>
</evidence>
<dbReference type="AlphaFoldDB" id="A0A6G1FY63"/>
<keyword evidence="3" id="KW-1185">Reference proteome</keyword>
<evidence type="ECO:0000313" key="2">
    <source>
        <dbReference type="EMBL" id="KAF1810616.1"/>
    </source>
</evidence>
<proteinExistence type="predicted"/>
<sequence length="218" mass="24397">MNQNKSTTTVPTPCRRSPWRRIEDIWPCHGQPNGLGTQSEYYMHQLGAYAMTSNNCSFVQGATTCKNALELAAEYWDTLIAPPNLIAAQRIENTAEDEDAEVEEGEEDEDDEENVAPSAIPIFANPNPSMQAKNEDDDDDECESAAESQTGANDSDDESEGETSVEDNYPRCLPTKRSSSKSHSRHYHRSRKTCKSSIHQSSAATESEQKRRGSWFLW</sequence>
<gene>
    <name evidence="2 4" type="ORF">P152DRAFT_460315</name>
</gene>
<organism evidence="2">
    <name type="scientific">Eremomyces bilateralis CBS 781.70</name>
    <dbReference type="NCBI Taxonomy" id="1392243"/>
    <lineage>
        <taxon>Eukaryota</taxon>
        <taxon>Fungi</taxon>
        <taxon>Dikarya</taxon>
        <taxon>Ascomycota</taxon>
        <taxon>Pezizomycotina</taxon>
        <taxon>Dothideomycetes</taxon>
        <taxon>Dothideomycetes incertae sedis</taxon>
        <taxon>Eremomycetales</taxon>
        <taxon>Eremomycetaceae</taxon>
        <taxon>Eremomyces</taxon>
    </lineage>
</organism>
<dbReference type="RefSeq" id="XP_033532247.1">
    <property type="nucleotide sequence ID" value="XM_033679874.1"/>
</dbReference>
<protein>
    <submittedName>
        <fullName evidence="2 4">Uncharacterized protein</fullName>
    </submittedName>
</protein>
<accession>A0A6G1FY63</accession>
<dbReference type="EMBL" id="ML975165">
    <property type="protein sequence ID" value="KAF1810616.1"/>
    <property type="molecule type" value="Genomic_DNA"/>
</dbReference>
<feature type="region of interest" description="Disordered" evidence="1">
    <location>
        <begin position="95"/>
        <end position="114"/>
    </location>
</feature>
<feature type="compositionally biased region" description="Acidic residues" evidence="1">
    <location>
        <begin position="154"/>
        <end position="165"/>
    </location>
</feature>
<dbReference type="GeneID" id="54420444"/>
<reference evidence="2 4" key="1">
    <citation type="submission" date="2020-01" db="EMBL/GenBank/DDBJ databases">
        <authorList>
            <consortium name="DOE Joint Genome Institute"/>
            <person name="Haridas S."/>
            <person name="Albert R."/>
            <person name="Binder M."/>
            <person name="Bloem J."/>
            <person name="Labutti K."/>
            <person name="Salamov A."/>
            <person name="Andreopoulos B."/>
            <person name="Baker S.E."/>
            <person name="Barry K."/>
            <person name="Bills G."/>
            <person name="Bluhm B.H."/>
            <person name="Cannon C."/>
            <person name="Castanera R."/>
            <person name="Culley D.E."/>
            <person name="Daum C."/>
            <person name="Ezra D."/>
            <person name="Gonzalez J.B."/>
            <person name="Henrissat B."/>
            <person name="Kuo A."/>
            <person name="Liang C."/>
            <person name="Lipzen A."/>
            <person name="Lutzoni F."/>
            <person name="Magnuson J."/>
            <person name="Mondo S."/>
            <person name="Nolan M."/>
            <person name="Ohm R."/>
            <person name="Pangilinan J."/>
            <person name="Park H.-J."/>
            <person name="Ramirez L."/>
            <person name="Alfaro M."/>
            <person name="Sun H."/>
            <person name="Tritt A."/>
            <person name="Yoshinaga Y."/>
            <person name="Zwiers L.-H."/>
            <person name="Turgeon B.G."/>
            <person name="Goodwin S.B."/>
            <person name="Spatafora J.W."/>
            <person name="Crous P.W."/>
            <person name="Grigoriev I.V."/>
        </authorList>
    </citation>
    <scope>NUCLEOTIDE SEQUENCE</scope>
    <source>
        <strain evidence="2 4">CBS 781.70</strain>
    </source>
</reference>
<reference evidence="4" key="2">
    <citation type="submission" date="2020-04" db="EMBL/GenBank/DDBJ databases">
        <authorList>
            <consortium name="NCBI Genome Project"/>
        </authorList>
    </citation>
    <scope>NUCLEOTIDE SEQUENCE</scope>
    <source>
        <strain evidence="4">CBS 781.70</strain>
    </source>
</reference>
<dbReference type="Proteomes" id="UP000504638">
    <property type="component" value="Unplaced"/>
</dbReference>
<reference evidence="4" key="3">
    <citation type="submission" date="2025-04" db="UniProtKB">
        <authorList>
            <consortium name="RefSeq"/>
        </authorList>
    </citation>
    <scope>IDENTIFICATION</scope>
    <source>
        <strain evidence="4">CBS 781.70</strain>
    </source>
</reference>